<keyword evidence="2" id="KW-1133">Transmembrane helix</keyword>
<evidence type="ECO:0000256" key="1">
    <source>
        <dbReference type="SAM" id="MobiDB-lite"/>
    </source>
</evidence>
<comment type="caution">
    <text evidence="3">The sequence shown here is derived from an EMBL/GenBank/DDBJ whole genome shotgun (WGS) entry which is preliminary data.</text>
</comment>
<keyword evidence="4" id="KW-1185">Reference proteome</keyword>
<dbReference type="AlphaFoldDB" id="A0A540R9D8"/>
<feature type="transmembrane region" description="Helical" evidence="2">
    <location>
        <begin position="83"/>
        <end position="108"/>
    </location>
</feature>
<evidence type="ECO:0000256" key="2">
    <source>
        <dbReference type="SAM" id="Phobius"/>
    </source>
</evidence>
<reference evidence="3 4" key="1">
    <citation type="submission" date="2019-06" db="EMBL/GenBank/DDBJ databases">
        <title>Draft genome of C. phoceense Strain 272.</title>
        <authorList>
            <person name="Pacheco L.G.C."/>
            <person name="Barberis C.M."/>
            <person name="Almuzara M.N."/>
            <person name="Traglia G.M."/>
            <person name="Santos C.S."/>
            <person name="Rocha D.J.P.G."/>
            <person name="Aguiar E.R.G.R."/>
            <person name="Vay C.A."/>
        </authorList>
    </citation>
    <scope>NUCLEOTIDE SEQUENCE [LARGE SCALE GENOMIC DNA]</scope>
    <source>
        <strain evidence="3 4">272</strain>
    </source>
</reference>
<protein>
    <submittedName>
        <fullName evidence="3">Uncharacterized protein</fullName>
    </submittedName>
</protein>
<dbReference type="RefSeq" id="WP_141628525.1">
    <property type="nucleotide sequence ID" value="NZ_VHIR01000002.1"/>
</dbReference>
<dbReference type="EMBL" id="VHIR01000002">
    <property type="protein sequence ID" value="TQE44360.1"/>
    <property type="molecule type" value="Genomic_DNA"/>
</dbReference>
<keyword evidence="2" id="KW-0472">Membrane</keyword>
<feature type="transmembrane region" description="Helical" evidence="2">
    <location>
        <begin position="149"/>
        <end position="171"/>
    </location>
</feature>
<keyword evidence="2" id="KW-0812">Transmembrane</keyword>
<sequence>MSETPDQTPDTTAAKKQEKSPWPEAAVYAMGVWAVALGAEVVHQILQFILGILNRDVMVAQMSKFLRDEDPTAYSDGLVRLSAYLSIGFSAFVAFVILGVLAWMLTLFRAKHKWAGTARRLLFIFGLYYALRVVFVFVTSPAGSDAPDWLFAIDGMIQIVAGVAGGLGVYFGSREPVIKYTGEYEQIRKLQKELEEEQKKREEEKKREAEEKKKDDAPR</sequence>
<feature type="transmembrane region" description="Helical" evidence="2">
    <location>
        <begin position="120"/>
        <end position="143"/>
    </location>
</feature>
<feature type="region of interest" description="Disordered" evidence="1">
    <location>
        <begin position="195"/>
        <end position="219"/>
    </location>
</feature>
<accession>A0A540R9D8</accession>
<dbReference type="STRING" id="1686286.GCA_900092335_00484"/>
<dbReference type="Proteomes" id="UP000318080">
    <property type="component" value="Unassembled WGS sequence"/>
</dbReference>
<evidence type="ECO:0000313" key="3">
    <source>
        <dbReference type="EMBL" id="TQE44360.1"/>
    </source>
</evidence>
<proteinExistence type="predicted"/>
<gene>
    <name evidence="3" type="ORF">EJK80_01880</name>
</gene>
<name>A0A540R9D8_9CORY</name>
<evidence type="ECO:0000313" key="4">
    <source>
        <dbReference type="Proteomes" id="UP000318080"/>
    </source>
</evidence>
<organism evidence="3 4">
    <name type="scientific">Corynebacterium phoceense</name>
    <dbReference type="NCBI Taxonomy" id="1686286"/>
    <lineage>
        <taxon>Bacteria</taxon>
        <taxon>Bacillati</taxon>
        <taxon>Actinomycetota</taxon>
        <taxon>Actinomycetes</taxon>
        <taxon>Mycobacteriales</taxon>
        <taxon>Corynebacteriaceae</taxon>
        <taxon>Corynebacterium</taxon>
    </lineage>
</organism>